<dbReference type="EMBL" id="CM010721">
    <property type="protein sequence ID" value="RZC71168.1"/>
    <property type="molecule type" value="Genomic_DNA"/>
</dbReference>
<keyword evidence="2" id="KW-0479">Metal-binding</keyword>
<dbReference type="PANTHER" id="PTHR13096">
    <property type="entry name" value="MINA53 MYC INDUCED NUCLEAR ANTIGEN"/>
    <property type="match status" value="1"/>
</dbReference>
<reference evidence="3 4" key="1">
    <citation type="journal article" date="2018" name="Science">
        <title>The opium poppy genome and morphinan production.</title>
        <authorList>
            <person name="Guo L."/>
            <person name="Winzer T."/>
            <person name="Yang X."/>
            <person name="Li Y."/>
            <person name="Ning Z."/>
            <person name="He Z."/>
            <person name="Teodor R."/>
            <person name="Lu Y."/>
            <person name="Bowser T.A."/>
            <person name="Graham I.A."/>
            <person name="Ye K."/>
        </authorList>
    </citation>
    <scope>NUCLEOTIDE SEQUENCE [LARGE SCALE GENOMIC DNA]</scope>
    <source>
        <strain evidence="4">cv. HN1</strain>
        <tissue evidence="3">Leaves</tissue>
    </source>
</reference>
<proteinExistence type="inferred from homology"/>
<comment type="function">
    <text evidence="2">Oxygenase that can act as both a histone lysine demethylase and a ribosomal histidine hydroxylase.</text>
</comment>
<protein>
    <recommendedName>
        <fullName evidence="2">Bifunctional lysine-specific demethylase and histidyl-hydroxylase</fullName>
        <ecNumber evidence="2">1.14.11.-</ecNumber>
    </recommendedName>
</protein>
<dbReference type="EC" id="1.14.11.-" evidence="2"/>
<organism evidence="3 4">
    <name type="scientific">Papaver somniferum</name>
    <name type="common">Opium poppy</name>
    <dbReference type="NCBI Taxonomy" id="3469"/>
    <lineage>
        <taxon>Eukaryota</taxon>
        <taxon>Viridiplantae</taxon>
        <taxon>Streptophyta</taxon>
        <taxon>Embryophyta</taxon>
        <taxon>Tracheophyta</taxon>
        <taxon>Spermatophyta</taxon>
        <taxon>Magnoliopsida</taxon>
        <taxon>Ranunculales</taxon>
        <taxon>Papaveraceae</taxon>
        <taxon>Papaveroideae</taxon>
        <taxon>Papaver</taxon>
    </lineage>
</organism>
<evidence type="ECO:0000256" key="2">
    <source>
        <dbReference type="RuleBase" id="RU366061"/>
    </source>
</evidence>
<keyword evidence="2" id="KW-0804">Transcription</keyword>
<dbReference type="AlphaFoldDB" id="A0A4Y7KGI8"/>
<dbReference type="STRING" id="3469.A0A4Y7KGI8"/>
<comment type="subcellular location">
    <subcellularLocation>
        <location evidence="2">Nucleus</location>
    </subcellularLocation>
</comment>
<accession>A0A4Y7KGI8</accession>
<comment type="similarity">
    <text evidence="2">Belongs to the ROX family.</text>
</comment>
<dbReference type="GO" id="GO:0032453">
    <property type="term" value="F:histone H3K4 demethylase activity"/>
    <property type="evidence" value="ECO:0007669"/>
    <property type="project" value="TreeGrafter"/>
</dbReference>
<dbReference type="PANTHER" id="PTHR13096:SF9">
    <property type="entry name" value="BIFUNCTIONAL LYSINE-SPECIFIC DEMETHYLASE AND HISTIDYL-HYDROXYLASE"/>
    <property type="match status" value="1"/>
</dbReference>
<dbReference type="Gramene" id="RZC71168">
    <property type="protein sequence ID" value="RZC71168"/>
    <property type="gene ID" value="C5167_034355"/>
</dbReference>
<name>A0A4Y7KGI8_PAPSO</name>
<evidence type="ECO:0000256" key="1">
    <source>
        <dbReference type="ARBA" id="ARBA00023004"/>
    </source>
</evidence>
<dbReference type="Proteomes" id="UP000316621">
    <property type="component" value="Chromosome 7"/>
</dbReference>
<dbReference type="InterPro" id="IPR039994">
    <property type="entry name" value="NO66-like"/>
</dbReference>
<dbReference type="GO" id="GO:0005506">
    <property type="term" value="F:iron ion binding"/>
    <property type="evidence" value="ECO:0007669"/>
    <property type="project" value="UniProtKB-UniRule"/>
</dbReference>
<comment type="cofactor">
    <cofactor evidence="2">
        <name>Fe(2+)</name>
        <dbReference type="ChEBI" id="CHEBI:29033"/>
    </cofactor>
    <text evidence="2">Binds 1 Fe(2+) ion per subunit.</text>
</comment>
<keyword evidence="1 2" id="KW-0408">Iron</keyword>
<dbReference type="GO" id="GO:0005730">
    <property type="term" value="C:nucleolus"/>
    <property type="evidence" value="ECO:0007669"/>
    <property type="project" value="TreeGrafter"/>
</dbReference>
<dbReference type="GO" id="GO:0051864">
    <property type="term" value="F:histone H3K36 demethylase activity"/>
    <property type="evidence" value="ECO:0007669"/>
    <property type="project" value="TreeGrafter"/>
</dbReference>
<gene>
    <name evidence="3" type="ORF">C5167_034355</name>
</gene>
<sequence length="389" mass="44270">MKCKSNKKVLVSVCNAVLDVSTTWIGRAKLCQAFAVQKLISVFLQDDATSKHVVQYCMEKGSSELQDIWVLKSVDMSNTKPKREIHYHKELTDSTVMPDHNMVDVHKCEEAFLEGYAVALRGMEFRSETIAAIADGLAVLSTICRRQCIPHPTSVSGIYCGLPEIDDVSTGSSLHLTLGTEIESPFEWDGFAHVALHCWNQKQQVNPCIHRLSGVLNFVYVNLLHVSIQLIGYRDSVFRKGCMVASFSLPQDNKENQLSENLDLDQRNTFSYIIDCIHKEANFFKAFRCVEEAVQEKNKELFQRMRWLHHLDHEGEADEGFDWNTPLKGFENLLHLLCENKEDAEATFTSNFCKAAVFENVCESFEILLLNYKGTRNHYMSGMLLLHCS</sequence>
<keyword evidence="2" id="KW-0223">Dioxygenase</keyword>
<keyword evidence="2" id="KW-0539">Nucleus</keyword>
<keyword evidence="2" id="KW-0560">Oxidoreductase</keyword>
<evidence type="ECO:0000313" key="4">
    <source>
        <dbReference type="Proteomes" id="UP000316621"/>
    </source>
</evidence>
<keyword evidence="4" id="KW-1185">Reference proteome</keyword>
<keyword evidence="2" id="KW-0805">Transcription regulation</keyword>
<evidence type="ECO:0000313" key="3">
    <source>
        <dbReference type="EMBL" id="RZC71168.1"/>
    </source>
</evidence>